<dbReference type="Proteomes" id="UP000591131">
    <property type="component" value="Unassembled WGS sequence"/>
</dbReference>
<name>A0A7J6KJN0_PERCH</name>
<gene>
    <name evidence="1" type="ORF">FOL47_004841</name>
</gene>
<sequence>PNPDDHLDSQSIEPTSTLEDAGCGLQAHTIASSLDDAGYPYAVDDASFYVADESLHLSSCACLQAQPTSNVNLINCDGINLPNINGSNLAADEKDELKALLEFVDTSRGASNAPASTLDDIEFKDRLATCVRRCQAHDDDLSKFKDYLQGKATSTSIGLRRTVFERMSKHCHLDAEGIVRQRRWYSSAGDDEDGGTIYLGNSTYAYLLLCVLAAIYHYSFGHPGRR</sequence>
<dbReference type="OrthoDB" id="10490587at2759"/>
<evidence type="ECO:0000313" key="2">
    <source>
        <dbReference type="Proteomes" id="UP000591131"/>
    </source>
</evidence>
<dbReference type="EMBL" id="JAAPAO010002732">
    <property type="protein sequence ID" value="KAF4647267.1"/>
    <property type="molecule type" value="Genomic_DNA"/>
</dbReference>
<dbReference type="AlphaFoldDB" id="A0A7J6KJN0"/>
<organism evidence="1 2">
    <name type="scientific">Perkinsus chesapeaki</name>
    <name type="common">Clam parasite</name>
    <name type="synonym">Perkinsus andrewsi</name>
    <dbReference type="NCBI Taxonomy" id="330153"/>
    <lineage>
        <taxon>Eukaryota</taxon>
        <taxon>Sar</taxon>
        <taxon>Alveolata</taxon>
        <taxon>Perkinsozoa</taxon>
        <taxon>Perkinsea</taxon>
        <taxon>Perkinsida</taxon>
        <taxon>Perkinsidae</taxon>
        <taxon>Perkinsus</taxon>
    </lineage>
</organism>
<evidence type="ECO:0000313" key="1">
    <source>
        <dbReference type="EMBL" id="KAF4647267.1"/>
    </source>
</evidence>
<proteinExistence type="predicted"/>
<accession>A0A7J6KJN0</accession>
<reference evidence="1 2" key="1">
    <citation type="submission" date="2020-04" db="EMBL/GenBank/DDBJ databases">
        <title>Perkinsus chesapeaki whole genome sequence.</title>
        <authorList>
            <person name="Bogema D.R."/>
        </authorList>
    </citation>
    <scope>NUCLEOTIDE SEQUENCE [LARGE SCALE GENOMIC DNA]</scope>
    <source>
        <strain evidence="1">ATCC PRA-425</strain>
    </source>
</reference>
<protein>
    <submittedName>
        <fullName evidence="1">Uncharacterized protein</fullName>
    </submittedName>
</protein>
<feature type="non-terminal residue" evidence="1">
    <location>
        <position position="226"/>
    </location>
</feature>
<feature type="non-terminal residue" evidence="1">
    <location>
        <position position="1"/>
    </location>
</feature>
<comment type="caution">
    <text evidence="1">The sequence shown here is derived from an EMBL/GenBank/DDBJ whole genome shotgun (WGS) entry which is preliminary data.</text>
</comment>
<keyword evidence="2" id="KW-1185">Reference proteome</keyword>